<keyword evidence="1" id="KW-0812">Transmembrane</keyword>
<accession>A0A5N5WN47</accession>
<evidence type="ECO:0000313" key="3">
    <source>
        <dbReference type="Proteomes" id="UP000326565"/>
    </source>
</evidence>
<keyword evidence="1" id="KW-0472">Membrane</keyword>
<keyword evidence="1" id="KW-1133">Transmembrane helix</keyword>
<sequence length="64" mass="7216">MFQQPRLNNYRACVSLSTWSLTEFLNQWYQGTGENRWVVSILGGLFHGITFASSLSFSLGVLEG</sequence>
<proteinExistence type="predicted"/>
<organism evidence="2 3">
    <name type="scientific">Aspergillus leporis</name>
    <dbReference type="NCBI Taxonomy" id="41062"/>
    <lineage>
        <taxon>Eukaryota</taxon>
        <taxon>Fungi</taxon>
        <taxon>Dikarya</taxon>
        <taxon>Ascomycota</taxon>
        <taxon>Pezizomycotina</taxon>
        <taxon>Eurotiomycetes</taxon>
        <taxon>Eurotiomycetidae</taxon>
        <taxon>Eurotiales</taxon>
        <taxon>Aspergillaceae</taxon>
        <taxon>Aspergillus</taxon>
        <taxon>Aspergillus subgen. Circumdati</taxon>
    </lineage>
</organism>
<dbReference type="EMBL" id="ML732322">
    <property type="protein sequence ID" value="KAB8069903.1"/>
    <property type="molecule type" value="Genomic_DNA"/>
</dbReference>
<evidence type="ECO:0000313" key="2">
    <source>
        <dbReference type="EMBL" id="KAB8069903.1"/>
    </source>
</evidence>
<reference evidence="2 3" key="1">
    <citation type="submission" date="2019-04" db="EMBL/GenBank/DDBJ databases">
        <title>Friends and foes A comparative genomics study of 23 Aspergillus species from section Flavi.</title>
        <authorList>
            <consortium name="DOE Joint Genome Institute"/>
            <person name="Kjaerbolling I."/>
            <person name="Vesth T."/>
            <person name="Frisvad J.C."/>
            <person name="Nybo J.L."/>
            <person name="Theobald S."/>
            <person name="Kildgaard S."/>
            <person name="Isbrandt T."/>
            <person name="Kuo A."/>
            <person name="Sato A."/>
            <person name="Lyhne E.K."/>
            <person name="Kogle M.E."/>
            <person name="Wiebenga A."/>
            <person name="Kun R.S."/>
            <person name="Lubbers R.J."/>
            <person name="Makela M.R."/>
            <person name="Barry K."/>
            <person name="Chovatia M."/>
            <person name="Clum A."/>
            <person name="Daum C."/>
            <person name="Haridas S."/>
            <person name="He G."/>
            <person name="LaButti K."/>
            <person name="Lipzen A."/>
            <person name="Mondo S."/>
            <person name="Riley R."/>
            <person name="Salamov A."/>
            <person name="Simmons B.A."/>
            <person name="Magnuson J.K."/>
            <person name="Henrissat B."/>
            <person name="Mortensen U.H."/>
            <person name="Larsen T.O."/>
            <person name="Devries R.P."/>
            <person name="Grigoriev I.V."/>
            <person name="Machida M."/>
            <person name="Baker S.E."/>
            <person name="Andersen M.R."/>
        </authorList>
    </citation>
    <scope>NUCLEOTIDE SEQUENCE [LARGE SCALE GENOMIC DNA]</scope>
    <source>
        <strain evidence="2 3">CBS 151.66</strain>
    </source>
</reference>
<gene>
    <name evidence="2" type="ORF">BDV29DRAFT_181937</name>
</gene>
<feature type="transmembrane region" description="Helical" evidence="1">
    <location>
        <begin position="37"/>
        <end position="62"/>
    </location>
</feature>
<keyword evidence="3" id="KW-1185">Reference proteome</keyword>
<evidence type="ECO:0000256" key="1">
    <source>
        <dbReference type="SAM" id="Phobius"/>
    </source>
</evidence>
<dbReference type="AlphaFoldDB" id="A0A5N5WN47"/>
<name>A0A5N5WN47_9EURO</name>
<protein>
    <submittedName>
        <fullName evidence="2">Uncharacterized protein</fullName>
    </submittedName>
</protein>
<dbReference type="Proteomes" id="UP000326565">
    <property type="component" value="Unassembled WGS sequence"/>
</dbReference>